<dbReference type="EMBL" id="CP036269">
    <property type="protein sequence ID" value="QDT45335.1"/>
    <property type="molecule type" value="Genomic_DNA"/>
</dbReference>
<dbReference type="OrthoDB" id="9801454at2"/>
<dbReference type="SMART" id="SM00852">
    <property type="entry name" value="MoCF_biosynth"/>
    <property type="match status" value="1"/>
</dbReference>
<protein>
    <recommendedName>
        <fullName evidence="1">CinA-like protein</fullName>
    </recommendedName>
</protein>
<evidence type="ECO:0000313" key="4">
    <source>
        <dbReference type="Proteomes" id="UP000317171"/>
    </source>
</evidence>
<dbReference type="NCBIfam" id="TIGR00200">
    <property type="entry name" value="cinA_nterm"/>
    <property type="match status" value="1"/>
</dbReference>
<dbReference type="Gene3D" id="3.30.70.2860">
    <property type="match status" value="1"/>
</dbReference>
<dbReference type="PANTHER" id="PTHR13939:SF0">
    <property type="entry name" value="NMN AMIDOHYDROLASE-LIKE PROTEIN YFAY"/>
    <property type="match status" value="1"/>
</dbReference>
<dbReference type="SUPFAM" id="SSF53218">
    <property type="entry name" value="Molybdenum cofactor biosynthesis proteins"/>
    <property type="match status" value="1"/>
</dbReference>
<sequence length="416" mass="45556">MQAEIIALGSELTNGEKLDTNSQWLSTELASVGISTHFHTTIADHIDEIVDQLRLSSQRSDLVLITGGLGPTLDDLTRQAMAELISADLVLDEESLHTIESMFQKRSREMPERNRIQAMFPEGAEAIPNLHGTAPGIWMQVPRTDSKPDCCIAAMPGVPSEMKPMFYQSVLPRLSRGTNIIRFARVNCFGVGESKTEELLGDITSRGRDPEVGITAHEATITLRIKAMGESVEACEQKISETYELIHQRIGEYIFGYEDEELEHIVVALLSQRVQTLATCECGTGGLLSYRFTEVAGSADFYAGGTVSTIQNILNQESLQTDSKQQTLDAAAAISLAKATRENYASDFALSIILDVNQSWQDNENVPQAFVALAAEGIELVEEIGLTVNRAIAKSRVTKAALNLLRRTLIDLGNES</sequence>
<dbReference type="InterPro" id="IPR050101">
    <property type="entry name" value="CinA"/>
</dbReference>
<dbReference type="PIRSF" id="PIRSF006728">
    <property type="entry name" value="CinA"/>
    <property type="match status" value="1"/>
</dbReference>
<dbReference type="InterPro" id="IPR001453">
    <property type="entry name" value="MoaB/Mog_dom"/>
</dbReference>
<evidence type="ECO:0000259" key="2">
    <source>
        <dbReference type="SMART" id="SM00852"/>
    </source>
</evidence>
<feature type="domain" description="MoaB/Mog" evidence="2">
    <location>
        <begin position="4"/>
        <end position="176"/>
    </location>
</feature>
<dbReference type="AlphaFoldDB" id="A0A517RN80"/>
<dbReference type="Gene3D" id="3.40.980.10">
    <property type="entry name" value="MoaB/Mog-like domain"/>
    <property type="match status" value="1"/>
</dbReference>
<dbReference type="SUPFAM" id="SSF142433">
    <property type="entry name" value="CinA-like"/>
    <property type="match status" value="1"/>
</dbReference>
<name>A0A517RN80_9PLAN</name>
<evidence type="ECO:0000256" key="1">
    <source>
        <dbReference type="HAMAP-Rule" id="MF_00226"/>
    </source>
</evidence>
<proteinExistence type="inferred from homology"/>
<dbReference type="Gene3D" id="3.90.950.20">
    <property type="entry name" value="CinA-like"/>
    <property type="match status" value="1"/>
</dbReference>
<accession>A0A517RN80</accession>
<dbReference type="RefSeq" id="WP_145221748.1">
    <property type="nucleotide sequence ID" value="NZ_CP036269.1"/>
</dbReference>
<reference evidence="3 4" key="1">
    <citation type="submission" date="2019-02" db="EMBL/GenBank/DDBJ databases">
        <title>Deep-cultivation of Planctomycetes and their phenomic and genomic characterization uncovers novel biology.</title>
        <authorList>
            <person name="Wiegand S."/>
            <person name="Jogler M."/>
            <person name="Boedeker C."/>
            <person name="Pinto D."/>
            <person name="Vollmers J."/>
            <person name="Rivas-Marin E."/>
            <person name="Kohn T."/>
            <person name="Peeters S.H."/>
            <person name="Heuer A."/>
            <person name="Rast P."/>
            <person name="Oberbeckmann S."/>
            <person name="Bunk B."/>
            <person name="Jeske O."/>
            <person name="Meyerdierks A."/>
            <person name="Storesund J.E."/>
            <person name="Kallscheuer N."/>
            <person name="Luecker S."/>
            <person name="Lage O.M."/>
            <person name="Pohl T."/>
            <person name="Merkel B.J."/>
            <person name="Hornburger P."/>
            <person name="Mueller R.-W."/>
            <person name="Bruemmer F."/>
            <person name="Labrenz M."/>
            <person name="Spormann A.M."/>
            <person name="Op den Camp H."/>
            <person name="Overmann J."/>
            <person name="Amann R."/>
            <person name="Jetten M.S.M."/>
            <person name="Mascher T."/>
            <person name="Medema M.H."/>
            <person name="Devos D.P."/>
            <person name="Kaster A.-K."/>
            <person name="Ovreas L."/>
            <person name="Rohde M."/>
            <person name="Galperin M.Y."/>
            <person name="Jogler C."/>
        </authorList>
    </citation>
    <scope>NUCLEOTIDE SEQUENCE [LARGE SCALE GENOMIC DNA]</scope>
    <source>
        <strain evidence="3 4">Pan241w</strain>
    </source>
</reference>
<gene>
    <name evidence="3" type="primary">cinA</name>
    <name evidence="3" type="ORF">Pan241w_54550</name>
</gene>
<dbReference type="Pfam" id="PF02464">
    <property type="entry name" value="CinA"/>
    <property type="match status" value="1"/>
</dbReference>
<dbReference type="CDD" id="cd00885">
    <property type="entry name" value="cinA"/>
    <property type="match status" value="1"/>
</dbReference>
<dbReference type="InterPro" id="IPR041424">
    <property type="entry name" value="CinA_KH"/>
</dbReference>
<comment type="similarity">
    <text evidence="1">Belongs to the CinA family.</text>
</comment>
<dbReference type="InterPro" id="IPR036653">
    <property type="entry name" value="CinA-like_C"/>
</dbReference>
<dbReference type="Pfam" id="PF18146">
    <property type="entry name" value="CinA_KH"/>
    <property type="match status" value="1"/>
</dbReference>
<dbReference type="InterPro" id="IPR036425">
    <property type="entry name" value="MoaB/Mog-like_dom_sf"/>
</dbReference>
<dbReference type="InterPro" id="IPR008136">
    <property type="entry name" value="CinA_C"/>
</dbReference>
<dbReference type="KEGG" id="gaz:Pan241w_54550"/>
<dbReference type="NCBIfam" id="TIGR00177">
    <property type="entry name" value="molyb_syn"/>
    <property type="match status" value="1"/>
</dbReference>
<evidence type="ECO:0000313" key="3">
    <source>
        <dbReference type="EMBL" id="QDT45335.1"/>
    </source>
</evidence>
<dbReference type="PANTHER" id="PTHR13939">
    <property type="entry name" value="NICOTINAMIDE-NUCLEOTIDE AMIDOHYDROLASE PNCC"/>
    <property type="match status" value="1"/>
</dbReference>
<dbReference type="HAMAP" id="MF_00226_B">
    <property type="entry name" value="CinA_B"/>
    <property type="match status" value="1"/>
</dbReference>
<dbReference type="Pfam" id="PF00994">
    <property type="entry name" value="MoCF_biosynth"/>
    <property type="match status" value="1"/>
</dbReference>
<dbReference type="Proteomes" id="UP000317171">
    <property type="component" value="Chromosome"/>
</dbReference>
<organism evidence="3 4">
    <name type="scientific">Gimesia alba</name>
    <dbReference type="NCBI Taxonomy" id="2527973"/>
    <lineage>
        <taxon>Bacteria</taxon>
        <taxon>Pseudomonadati</taxon>
        <taxon>Planctomycetota</taxon>
        <taxon>Planctomycetia</taxon>
        <taxon>Planctomycetales</taxon>
        <taxon>Planctomycetaceae</taxon>
        <taxon>Gimesia</taxon>
    </lineage>
</organism>
<dbReference type="InterPro" id="IPR008135">
    <property type="entry name" value="Competence-induced_CinA"/>
</dbReference>
<keyword evidence="4" id="KW-1185">Reference proteome</keyword>